<keyword evidence="2" id="KW-1185">Reference proteome</keyword>
<sequence>MGSSQRMKFGSRPGGLVWTLNWQNFYLSTRGFLLCPGWGMAASLYRHHDLSKERCRPLPRFELAMVRIATDALERLATPSPTLH</sequence>
<protein>
    <submittedName>
        <fullName evidence="1">TTF-type domain-containing protein</fullName>
    </submittedName>
</protein>
<evidence type="ECO:0000313" key="1">
    <source>
        <dbReference type="EMBL" id="KAF0761627.1"/>
    </source>
</evidence>
<gene>
    <name evidence="1" type="ORF">FWK35_00020467</name>
</gene>
<organism evidence="1 2">
    <name type="scientific">Aphis craccivora</name>
    <name type="common">Cowpea aphid</name>
    <dbReference type="NCBI Taxonomy" id="307492"/>
    <lineage>
        <taxon>Eukaryota</taxon>
        <taxon>Metazoa</taxon>
        <taxon>Ecdysozoa</taxon>
        <taxon>Arthropoda</taxon>
        <taxon>Hexapoda</taxon>
        <taxon>Insecta</taxon>
        <taxon>Pterygota</taxon>
        <taxon>Neoptera</taxon>
        <taxon>Paraneoptera</taxon>
        <taxon>Hemiptera</taxon>
        <taxon>Sternorrhyncha</taxon>
        <taxon>Aphidomorpha</taxon>
        <taxon>Aphidoidea</taxon>
        <taxon>Aphididae</taxon>
        <taxon>Aphidini</taxon>
        <taxon>Aphis</taxon>
        <taxon>Aphis</taxon>
    </lineage>
</organism>
<proteinExistence type="predicted"/>
<accession>A0A6G0YUK5</accession>
<evidence type="ECO:0000313" key="2">
    <source>
        <dbReference type="Proteomes" id="UP000478052"/>
    </source>
</evidence>
<name>A0A6G0YUK5_APHCR</name>
<reference evidence="1 2" key="1">
    <citation type="submission" date="2019-08" db="EMBL/GenBank/DDBJ databases">
        <title>Whole genome of Aphis craccivora.</title>
        <authorList>
            <person name="Voronova N.V."/>
            <person name="Shulinski R.S."/>
            <person name="Bandarenka Y.V."/>
            <person name="Zhorov D.G."/>
            <person name="Warner D."/>
        </authorList>
    </citation>
    <scope>NUCLEOTIDE SEQUENCE [LARGE SCALE GENOMIC DNA]</scope>
    <source>
        <strain evidence="1">180601</strain>
        <tissue evidence="1">Whole Body</tissue>
    </source>
</reference>
<comment type="caution">
    <text evidence="1">The sequence shown here is derived from an EMBL/GenBank/DDBJ whole genome shotgun (WGS) entry which is preliminary data.</text>
</comment>
<dbReference type="EMBL" id="VUJU01002337">
    <property type="protein sequence ID" value="KAF0761627.1"/>
    <property type="molecule type" value="Genomic_DNA"/>
</dbReference>
<dbReference type="Proteomes" id="UP000478052">
    <property type="component" value="Unassembled WGS sequence"/>
</dbReference>
<dbReference type="AlphaFoldDB" id="A0A6G0YUK5"/>